<name>A0A0D2LGB9_HYPSF</name>
<evidence type="ECO:0000313" key="3">
    <source>
        <dbReference type="EMBL" id="KJA26652.1"/>
    </source>
</evidence>
<evidence type="ECO:0000313" key="4">
    <source>
        <dbReference type="Proteomes" id="UP000054270"/>
    </source>
</evidence>
<dbReference type="PROSITE" id="PS50097">
    <property type="entry name" value="BTB"/>
    <property type="match status" value="1"/>
</dbReference>
<sequence>MSSNLQPNTKRKRETPVNDDAPREVERSTQFWFDDGNVVLQTQTMQFRVHRSLLSLHSPIMKDCFACPQPGDAPLLEGCPLVHLPDPTKDIENFCALLYGVYHLDVDGINYAYLETMMYMGRKYGISHFTASALKHLQKLFPPTLKAWDNGCSGIKKMASENEGLLFDVINLAYEYRVASILPAAFLSLCTIHKLDEILSGIERPNHHRPLAALNHQPMLDCMRARMTFIPSFICGIVNFMEGDDLDDESKIQYIIPTARCTKKTSCQRRFVDVLTRLIGLSSSIYCIKFPRRLDVLCFSLEDISDPFCRQCEPEMQKTFDTHIKTAWDELPGHLHMSENFDV</sequence>
<dbReference type="Proteomes" id="UP000054270">
    <property type="component" value="Unassembled WGS sequence"/>
</dbReference>
<dbReference type="Pfam" id="PF00651">
    <property type="entry name" value="BTB"/>
    <property type="match status" value="1"/>
</dbReference>
<organism evidence="3 4">
    <name type="scientific">Hypholoma sublateritium (strain FD-334 SS-4)</name>
    <dbReference type="NCBI Taxonomy" id="945553"/>
    <lineage>
        <taxon>Eukaryota</taxon>
        <taxon>Fungi</taxon>
        <taxon>Dikarya</taxon>
        <taxon>Basidiomycota</taxon>
        <taxon>Agaricomycotina</taxon>
        <taxon>Agaricomycetes</taxon>
        <taxon>Agaricomycetidae</taxon>
        <taxon>Agaricales</taxon>
        <taxon>Agaricineae</taxon>
        <taxon>Strophariaceae</taxon>
        <taxon>Hypholoma</taxon>
    </lineage>
</organism>
<dbReference type="InterPro" id="IPR011333">
    <property type="entry name" value="SKP1/BTB/POZ_sf"/>
</dbReference>
<feature type="compositionally biased region" description="Basic and acidic residues" evidence="1">
    <location>
        <begin position="14"/>
        <end position="24"/>
    </location>
</feature>
<feature type="domain" description="BTB" evidence="2">
    <location>
        <begin position="36"/>
        <end position="102"/>
    </location>
</feature>
<dbReference type="SUPFAM" id="SSF54695">
    <property type="entry name" value="POZ domain"/>
    <property type="match status" value="1"/>
</dbReference>
<reference evidence="4" key="1">
    <citation type="submission" date="2014-04" db="EMBL/GenBank/DDBJ databases">
        <title>Evolutionary Origins and Diversification of the Mycorrhizal Mutualists.</title>
        <authorList>
            <consortium name="DOE Joint Genome Institute"/>
            <consortium name="Mycorrhizal Genomics Consortium"/>
            <person name="Kohler A."/>
            <person name="Kuo A."/>
            <person name="Nagy L.G."/>
            <person name="Floudas D."/>
            <person name="Copeland A."/>
            <person name="Barry K.W."/>
            <person name="Cichocki N."/>
            <person name="Veneault-Fourrey C."/>
            <person name="LaButti K."/>
            <person name="Lindquist E.A."/>
            <person name="Lipzen A."/>
            <person name="Lundell T."/>
            <person name="Morin E."/>
            <person name="Murat C."/>
            <person name="Riley R."/>
            <person name="Ohm R."/>
            <person name="Sun H."/>
            <person name="Tunlid A."/>
            <person name="Henrissat B."/>
            <person name="Grigoriev I.V."/>
            <person name="Hibbett D.S."/>
            <person name="Martin F."/>
        </authorList>
    </citation>
    <scope>NUCLEOTIDE SEQUENCE [LARGE SCALE GENOMIC DNA]</scope>
    <source>
        <strain evidence="4">FD-334 SS-4</strain>
    </source>
</reference>
<evidence type="ECO:0000256" key="1">
    <source>
        <dbReference type="SAM" id="MobiDB-lite"/>
    </source>
</evidence>
<keyword evidence="4" id="KW-1185">Reference proteome</keyword>
<gene>
    <name evidence="3" type="ORF">HYPSUDRAFT_36368</name>
</gene>
<accession>A0A0D2LGB9</accession>
<dbReference type="Gene3D" id="3.30.710.10">
    <property type="entry name" value="Potassium Channel Kv1.1, Chain A"/>
    <property type="match status" value="1"/>
</dbReference>
<feature type="region of interest" description="Disordered" evidence="1">
    <location>
        <begin position="1"/>
        <end position="24"/>
    </location>
</feature>
<protein>
    <recommendedName>
        <fullName evidence="2">BTB domain-containing protein</fullName>
    </recommendedName>
</protein>
<dbReference type="OrthoDB" id="2799068at2759"/>
<dbReference type="EMBL" id="KN817527">
    <property type="protein sequence ID" value="KJA26652.1"/>
    <property type="molecule type" value="Genomic_DNA"/>
</dbReference>
<dbReference type="InterPro" id="IPR000210">
    <property type="entry name" value="BTB/POZ_dom"/>
</dbReference>
<evidence type="ECO:0000259" key="2">
    <source>
        <dbReference type="PROSITE" id="PS50097"/>
    </source>
</evidence>
<dbReference type="AlphaFoldDB" id="A0A0D2LGB9"/>
<dbReference type="STRING" id="945553.A0A0D2LGB9"/>
<proteinExistence type="predicted"/>